<organism evidence="2 3">
    <name type="scientific">Nitzschia inconspicua</name>
    <dbReference type="NCBI Taxonomy" id="303405"/>
    <lineage>
        <taxon>Eukaryota</taxon>
        <taxon>Sar</taxon>
        <taxon>Stramenopiles</taxon>
        <taxon>Ochrophyta</taxon>
        <taxon>Bacillariophyta</taxon>
        <taxon>Bacillariophyceae</taxon>
        <taxon>Bacillariophycidae</taxon>
        <taxon>Bacillariales</taxon>
        <taxon>Bacillariaceae</taxon>
        <taxon>Nitzschia</taxon>
    </lineage>
</organism>
<feature type="signal peptide" evidence="1">
    <location>
        <begin position="1"/>
        <end position="28"/>
    </location>
</feature>
<gene>
    <name evidence="2" type="ORF">IV203_003800</name>
</gene>
<reference evidence="2" key="1">
    <citation type="journal article" date="2021" name="Sci. Rep.">
        <title>Diploid genomic architecture of Nitzschia inconspicua, an elite biomass production diatom.</title>
        <authorList>
            <person name="Oliver A."/>
            <person name="Podell S."/>
            <person name="Pinowska A."/>
            <person name="Traller J.C."/>
            <person name="Smith S.R."/>
            <person name="McClure R."/>
            <person name="Beliaev A."/>
            <person name="Bohutskyi P."/>
            <person name="Hill E.A."/>
            <person name="Rabines A."/>
            <person name="Zheng H."/>
            <person name="Allen L.Z."/>
            <person name="Kuo A."/>
            <person name="Grigoriev I.V."/>
            <person name="Allen A.E."/>
            <person name="Hazlebeck D."/>
            <person name="Allen E.E."/>
        </authorList>
    </citation>
    <scope>NUCLEOTIDE SEQUENCE</scope>
    <source>
        <strain evidence="2">Hildebrandi</strain>
    </source>
</reference>
<dbReference type="AlphaFoldDB" id="A0A9K3L393"/>
<dbReference type="Proteomes" id="UP000693970">
    <property type="component" value="Unassembled WGS sequence"/>
</dbReference>
<dbReference type="InterPro" id="IPR005331">
    <property type="entry name" value="Sulfotransferase"/>
</dbReference>
<dbReference type="EMBL" id="JAGRRH010000016">
    <property type="protein sequence ID" value="KAG7354444.1"/>
    <property type="molecule type" value="Genomic_DNA"/>
</dbReference>
<dbReference type="GO" id="GO:0008146">
    <property type="term" value="F:sulfotransferase activity"/>
    <property type="evidence" value="ECO:0007669"/>
    <property type="project" value="InterPro"/>
</dbReference>
<proteinExistence type="predicted"/>
<protein>
    <submittedName>
        <fullName evidence="2">Sulfotransferase family protein</fullName>
    </submittedName>
</protein>
<evidence type="ECO:0000313" key="2">
    <source>
        <dbReference type="EMBL" id="KAG7354444.1"/>
    </source>
</evidence>
<dbReference type="OrthoDB" id="47920at2759"/>
<feature type="chain" id="PRO_5039895649" evidence="1">
    <location>
        <begin position="29"/>
        <end position="409"/>
    </location>
</feature>
<evidence type="ECO:0000313" key="3">
    <source>
        <dbReference type="Proteomes" id="UP000693970"/>
    </source>
</evidence>
<name>A0A9K3L393_9STRA</name>
<sequence length="409" mass="46830">MTFRIQIWFLLLATWVFLYSWFCTQTASNAITDVVAVQDDRHDGFDGGRNMRTNVHTASLTRQSGLMSSNTPNGRLRSPRNLFDCSPNVQDQLCVFFDPWIYFHPTKSPLPRDTLQSVKQYWNNKFKNTTKANAASDLFWFSIQQDVGVYNLLEWNGVKSGISVSSPPKGWPRTIMGLHIHKCGGSSVGRTFLKIARSGSHPYNATLFYKNDLRAKFRDNVESQSIELHYRILQQIYDNQQEKLLKTASSSSLDHVAFTFVREPVGRFLSSVREFLVSRNKRRRLCLDAPSNKDLLKCILSKLQEENGLQLDQHFAPATVSLYMFSLLEPRVKISLLPLTVDTMTTFQTTFLGPQPKTIKLKSSKPRKYNITLDELDDQMIEDICQIYAMDVLLLRHLGLPVPFCEGIV</sequence>
<evidence type="ECO:0000256" key="1">
    <source>
        <dbReference type="SAM" id="SignalP"/>
    </source>
</evidence>
<keyword evidence="3" id="KW-1185">Reference proteome</keyword>
<comment type="caution">
    <text evidence="2">The sequence shown here is derived from an EMBL/GenBank/DDBJ whole genome shotgun (WGS) entry which is preliminary data.</text>
</comment>
<dbReference type="Pfam" id="PF03567">
    <property type="entry name" value="Sulfotransfer_2"/>
    <property type="match status" value="1"/>
</dbReference>
<dbReference type="GO" id="GO:0016020">
    <property type="term" value="C:membrane"/>
    <property type="evidence" value="ECO:0007669"/>
    <property type="project" value="InterPro"/>
</dbReference>
<reference evidence="2" key="2">
    <citation type="submission" date="2021-04" db="EMBL/GenBank/DDBJ databases">
        <authorList>
            <person name="Podell S."/>
        </authorList>
    </citation>
    <scope>NUCLEOTIDE SEQUENCE</scope>
    <source>
        <strain evidence="2">Hildebrandi</strain>
    </source>
</reference>
<accession>A0A9K3L393</accession>
<keyword evidence="1" id="KW-0732">Signal</keyword>